<dbReference type="AlphaFoldDB" id="A0AAD3RXL9"/>
<comment type="caution">
    <text evidence="8">The sequence shown here is derived from an EMBL/GenBank/DDBJ whole genome shotgun (WGS) entry which is preliminary data.</text>
</comment>
<keyword evidence="4" id="KW-0804">Transcription</keyword>
<sequence>MLKNILEVLFYGEHMDGGSAKKCSNLSISSYVLLDLSKLYDSMRESFKQGSRDGKRLLDSLVNVINAKPDTLNTGERASHTDMFNAIGSTQHLFEGNLDAGCSEEENFILGSSYAQLLTTESFKFEEFSEEKAPQCTLPSFEDKMPFLQMLRSVEAPLTIHERNLQFLLILQQQEQKKQLLPWDGSRNNNSSSYLTSTELESCVTNNDVMMELQSPVKSDAKEPQSQPPNSTNNLKSELNQDLQWRATKLKGCNITSGKRGSSKQNQLPKSPPVTKERRKRKRTRPLKNKEEVESQRITHIAVERNRRRQMNDHLNALRSMMPPSYVQRGDQASIIGGAIDFVKELEQLLQSLQAHKRMRQQSEELNGDGSANSSSSSSSSNLLNKLFVESALPLRNSPEDGSCAAEPGGGGELFLEENRSAFVQEIEAVVIHNHVNLKIECRRRAGLLVKTILALEDLRLTVLHLNITSFQSLAHYSFNLKIEDDCQLRSADEIEGAVHQIFNIINGC</sequence>
<accession>A0AAD3RXL9</accession>
<dbReference type="PROSITE" id="PS50888">
    <property type="entry name" value="BHLH"/>
    <property type="match status" value="1"/>
</dbReference>
<feature type="region of interest" description="Disordered" evidence="6">
    <location>
        <begin position="254"/>
        <end position="295"/>
    </location>
</feature>
<dbReference type="InterPro" id="IPR011598">
    <property type="entry name" value="bHLH_dom"/>
</dbReference>
<keyword evidence="5" id="KW-0539">Nucleus</keyword>
<dbReference type="Gene3D" id="4.10.280.10">
    <property type="entry name" value="Helix-loop-helix DNA-binding domain"/>
    <property type="match status" value="1"/>
</dbReference>
<evidence type="ECO:0000256" key="1">
    <source>
        <dbReference type="ARBA" id="ARBA00004123"/>
    </source>
</evidence>
<dbReference type="GO" id="GO:0003700">
    <property type="term" value="F:DNA-binding transcription factor activity"/>
    <property type="evidence" value="ECO:0007669"/>
    <property type="project" value="InterPro"/>
</dbReference>
<dbReference type="GO" id="GO:0003677">
    <property type="term" value="F:DNA binding"/>
    <property type="evidence" value="ECO:0007669"/>
    <property type="project" value="UniProtKB-KW"/>
</dbReference>
<dbReference type="PANTHER" id="PTHR46684">
    <property type="entry name" value="TRANSCRIPTION FACTOR FAMA"/>
    <property type="match status" value="1"/>
</dbReference>
<dbReference type="SMART" id="SM00353">
    <property type="entry name" value="HLH"/>
    <property type="match status" value="1"/>
</dbReference>
<dbReference type="GO" id="GO:0045893">
    <property type="term" value="P:positive regulation of DNA-templated transcription"/>
    <property type="evidence" value="ECO:0007669"/>
    <property type="project" value="TreeGrafter"/>
</dbReference>
<evidence type="ECO:0000256" key="3">
    <source>
        <dbReference type="ARBA" id="ARBA00023125"/>
    </source>
</evidence>
<dbReference type="GO" id="GO:0010052">
    <property type="term" value="P:guard cell differentiation"/>
    <property type="evidence" value="ECO:0007669"/>
    <property type="project" value="InterPro"/>
</dbReference>
<feature type="region of interest" description="Disordered" evidence="6">
    <location>
        <begin position="217"/>
        <end position="236"/>
    </location>
</feature>
<keyword evidence="9" id="KW-1185">Reference proteome</keyword>
<feature type="domain" description="BHLH" evidence="7">
    <location>
        <begin position="295"/>
        <end position="346"/>
    </location>
</feature>
<dbReference type="GO" id="GO:0005634">
    <property type="term" value="C:nucleus"/>
    <property type="evidence" value="ECO:0007669"/>
    <property type="project" value="UniProtKB-SubCell"/>
</dbReference>
<comment type="subcellular location">
    <subcellularLocation>
        <location evidence="1">Nucleus</location>
    </subcellularLocation>
</comment>
<proteinExistence type="predicted"/>
<dbReference type="Pfam" id="PF22754">
    <property type="entry name" value="bHLH-TF_ACT-like_plant"/>
    <property type="match status" value="1"/>
</dbReference>
<feature type="compositionally biased region" description="Polar residues" evidence="6">
    <location>
        <begin position="224"/>
        <end position="236"/>
    </location>
</feature>
<keyword evidence="2" id="KW-0805">Transcription regulation</keyword>
<organism evidence="8 9">
    <name type="scientific">Nepenthes gracilis</name>
    <name type="common">Slender pitcher plant</name>
    <dbReference type="NCBI Taxonomy" id="150966"/>
    <lineage>
        <taxon>Eukaryota</taxon>
        <taxon>Viridiplantae</taxon>
        <taxon>Streptophyta</taxon>
        <taxon>Embryophyta</taxon>
        <taxon>Tracheophyta</taxon>
        <taxon>Spermatophyta</taxon>
        <taxon>Magnoliopsida</taxon>
        <taxon>eudicotyledons</taxon>
        <taxon>Gunneridae</taxon>
        <taxon>Pentapetalae</taxon>
        <taxon>Caryophyllales</taxon>
        <taxon>Nepenthaceae</taxon>
        <taxon>Nepenthes</taxon>
    </lineage>
</organism>
<dbReference type="Proteomes" id="UP001279734">
    <property type="component" value="Unassembled WGS sequence"/>
</dbReference>
<evidence type="ECO:0000259" key="7">
    <source>
        <dbReference type="PROSITE" id="PS50888"/>
    </source>
</evidence>
<evidence type="ECO:0000256" key="2">
    <source>
        <dbReference type="ARBA" id="ARBA00023015"/>
    </source>
</evidence>
<dbReference type="EMBL" id="BSYO01000002">
    <property type="protein sequence ID" value="GMH00364.1"/>
    <property type="molecule type" value="Genomic_DNA"/>
</dbReference>
<feature type="compositionally biased region" description="Basic residues" evidence="6">
    <location>
        <begin position="277"/>
        <end position="287"/>
    </location>
</feature>
<dbReference type="CDD" id="cd11448">
    <property type="entry name" value="bHLH_AtFAMA_like"/>
    <property type="match status" value="1"/>
</dbReference>
<dbReference type="InterPro" id="IPR044283">
    <property type="entry name" value="FAMA/SPEECHLESS/MUTE-like"/>
</dbReference>
<dbReference type="SUPFAM" id="SSF47459">
    <property type="entry name" value="HLH, helix-loop-helix DNA-binding domain"/>
    <property type="match status" value="1"/>
</dbReference>
<evidence type="ECO:0000256" key="5">
    <source>
        <dbReference type="ARBA" id="ARBA00023242"/>
    </source>
</evidence>
<dbReference type="Pfam" id="PF00010">
    <property type="entry name" value="HLH"/>
    <property type="match status" value="1"/>
</dbReference>
<evidence type="ECO:0000313" key="9">
    <source>
        <dbReference type="Proteomes" id="UP001279734"/>
    </source>
</evidence>
<evidence type="ECO:0000313" key="8">
    <source>
        <dbReference type="EMBL" id="GMH00364.1"/>
    </source>
</evidence>
<dbReference type="InterPro" id="IPR054502">
    <property type="entry name" value="bHLH-TF_ACT-like_plant"/>
</dbReference>
<feature type="compositionally biased region" description="Polar residues" evidence="6">
    <location>
        <begin position="254"/>
        <end position="269"/>
    </location>
</feature>
<evidence type="ECO:0000256" key="6">
    <source>
        <dbReference type="SAM" id="MobiDB-lite"/>
    </source>
</evidence>
<dbReference type="GO" id="GO:0046983">
    <property type="term" value="F:protein dimerization activity"/>
    <property type="evidence" value="ECO:0007669"/>
    <property type="project" value="InterPro"/>
</dbReference>
<keyword evidence="3" id="KW-0238">DNA-binding</keyword>
<gene>
    <name evidence="8" type="ORF">Nepgr_002203</name>
</gene>
<protein>
    <recommendedName>
        <fullName evidence="7">BHLH domain-containing protein</fullName>
    </recommendedName>
</protein>
<feature type="region of interest" description="Disordered" evidence="6">
    <location>
        <begin position="360"/>
        <end position="381"/>
    </location>
</feature>
<reference evidence="8" key="1">
    <citation type="submission" date="2023-05" db="EMBL/GenBank/DDBJ databases">
        <title>Nepenthes gracilis genome sequencing.</title>
        <authorList>
            <person name="Fukushima K."/>
        </authorList>
    </citation>
    <scope>NUCLEOTIDE SEQUENCE</scope>
    <source>
        <strain evidence="8">SING2019-196</strain>
    </source>
</reference>
<dbReference type="InterPro" id="IPR036638">
    <property type="entry name" value="HLH_DNA-bd_sf"/>
</dbReference>
<name>A0AAD3RXL9_NEPGR</name>
<dbReference type="PANTHER" id="PTHR46684:SF16">
    <property type="entry name" value="TRANSCRIPTION FACTOR BHLH67-LIKE ISOFORM X2"/>
    <property type="match status" value="1"/>
</dbReference>
<evidence type="ECO:0000256" key="4">
    <source>
        <dbReference type="ARBA" id="ARBA00023163"/>
    </source>
</evidence>